<dbReference type="Gene3D" id="1.10.600.10">
    <property type="entry name" value="Farnesyl Diphosphate Synthase"/>
    <property type="match status" value="1"/>
</dbReference>
<evidence type="ECO:0000313" key="2">
    <source>
        <dbReference type="Proteomes" id="UP000027222"/>
    </source>
</evidence>
<evidence type="ECO:0000313" key="1">
    <source>
        <dbReference type="EMBL" id="KDR73888.1"/>
    </source>
</evidence>
<keyword evidence="2" id="KW-1185">Reference proteome</keyword>
<dbReference type="Proteomes" id="UP000027222">
    <property type="component" value="Unassembled WGS sequence"/>
</dbReference>
<dbReference type="Pfam" id="PF19086">
    <property type="entry name" value="Terpene_syn_C_2"/>
    <property type="match status" value="1"/>
</dbReference>
<gene>
    <name evidence="1" type="ORF">GALMADRAFT_141658</name>
</gene>
<accession>A0A067T4E1</accession>
<evidence type="ECO:0008006" key="3">
    <source>
        <dbReference type="Google" id="ProtNLM"/>
    </source>
</evidence>
<proteinExistence type="predicted"/>
<name>A0A067T4E1_GALM3</name>
<organism evidence="1 2">
    <name type="scientific">Galerina marginata (strain CBS 339.88)</name>
    <dbReference type="NCBI Taxonomy" id="685588"/>
    <lineage>
        <taxon>Eukaryota</taxon>
        <taxon>Fungi</taxon>
        <taxon>Dikarya</taxon>
        <taxon>Basidiomycota</taxon>
        <taxon>Agaricomycotina</taxon>
        <taxon>Agaricomycetes</taxon>
        <taxon>Agaricomycetidae</taxon>
        <taxon>Agaricales</taxon>
        <taxon>Agaricineae</taxon>
        <taxon>Strophariaceae</taxon>
        <taxon>Galerina</taxon>
    </lineage>
</organism>
<dbReference type="HOGENOM" id="CLU_047266_1_0_1"/>
<sequence length="403" mass="45506">MDMKKLNSPENDSSLWTIFYNYDYMSGCPDPSKFSSIAQMPATVNANVDLASLDRLLETNPTIKSNSFQLRPVEAGLPWHTSFNVLRQNKHWKPAITMTNRLLELFAADDTAMIALRQKNKSYAAVAKAEIGRIHDNWSRFNAYMWPAADQRRLELIAATIVFVFIFDDIWEMNDDENIRMIQAEFISRLKVTDAPAIHDATPLQTLIGDIMQGFYSEDLKEGNGGKDVIERLVDFCNHSPPKKEFTTLREFLDYRIDDAAAPYVFACVKFSLRSNVDIASPRIAQFMSLAADHICYGNDLGSFDKEKEAYMSGDVLYLINTVDMVQKVFNLEDTNSAKSAALALQLQNEKQIMAELSRLRSSPDVTDAELEFVEAVVYTLVGNIFGCVVMCRYGGEAVRISI</sequence>
<dbReference type="OrthoDB" id="3004402at2759"/>
<dbReference type="SUPFAM" id="SSF48576">
    <property type="entry name" value="Terpenoid synthases"/>
    <property type="match status" value="1"/>
</dbReference>
<dbReference type="AlphaFoldDB" id="A0A067T4E1"/>
<dbReference type="EMBL" id="KL142384">
    <property type="protein sequence ID" value="KDR73888.1"/>
    <property type="molecule type" value="Genomic_DNA"/>
</dbReference>
<reference evidence="2" key="1">
    <citation type="journal article" date="2014" name="Proc. Natl. Acad. Sci. U.S.A.">
        <title>Extensive sampling of basidiomycete genomes demonstrates inadequacy of the white-rot/brown-rot paradigm for wood decay fungi.</title>
        <authorList>
            <person name="Riley R."/>
            <person name="Salamov A.A."/>
            <person name="Brown D.W."/>
            <person name="Nagy L.G."/>
            <person name="Floudas D."/>
            <person name="Held B.W."/>
            <person name="Levasseur A."/>
            <person name="Lombard V."/>
            <person name="Morin E."/>
            <person name="Otillar R."/>
            <person name="Lindquist E.A."/>
            <person name="Sun H."/>
            <person name="LaButti K.M."/>
            <person name="Schmutz J."/>
            <person name="Jabbour D."/>
            <person name="Luo H."/>
            <person name="Baker S.E."/>
            <person name="Pisabarro A.G."/>
            <person name="Walton J.D."/>
            <person name="Blanchette R.A."/>
            <person name="Henrissat B."/>
            <person name="Martin F."/>
            <person name="Cullen D."/>
            <person name="Hibbett D.S."/>
            <person name="Grigoriev I.V."/>
        </authorList>
    </citation>
    <scope>NUCLEOTIDE SEQUENCE [LARGE SCALE GENOMIC DNA]</scope>
    <source>
        <strain evidence="2">CBS 339.88</strain>
    </source>
</reference>
<protein>
    <recommendedName>
        <fullName evidence="3">Terpene synthase</fullName>
    </recommendedName>
</protein>
<dbReference type="InterPro" id="IPR008949">
    <property type="entry name" value="Isoprenoid_synthase_dom_sf"/>
</dbReference>